<dbReference type="InterPro" id="IPR019167">
    <property type="entry name" value="PAT1_dom"/>
</dbReference>
<evidence type="ECO:0000256" key="7">
    <source>
        <dbReference type="SAM" id="Coils"/>
    </source>
</evidence>
<dbReference type="PANTHER" id="PTHR21551">
    <property type="entry name" value="TOPOISOMERASE II-ASSOCIATED PROTEIN PAT1"/>
    <property type="match status" value="1"/>
</dbReference>
<accession>A0AAD7XDY5</accession>
<dbReference type="InterPro" id="IPR039900">
    <property type="entry name" value="Pat1-like"/>
</dbReference>
<dbReference type="PANTHER" id="PTHR21551:SF0">
    <property type="entry name" value="PROTEIN ASSOCIATED WITH TOPO II RELATED-1, ISOFORM A"/>
    <property type="match status" value="1"/>
</dbReference>
<evidence type="ECO:0000256" key="6">
    <source>
        <dbReference type="ARBA" id="ARBA00023242"/>
    </source>
</evidence>
<sequence>MSFFGFEQQNDLENEKRKFLEGGLSGAQEDVAVYTWGEDSYDGLGDALQEGGDELNDETFGLSGPVGKDFDFSGTALPEHQKPASSQPSQPQVPQAHTRSHEQIASQTPQKTQGSSELESCMPIPLTWMRFGATSPPFSVLPRSNGPSRAHDQHAAPGTKHSPLVSSAQQATPVHKSTSLSLGADLHKGVHTLEEIEREMLAAAAAQQQQQQQQQLQQLQREQEFEEQLRLQQAQQQLQQLQLQQQLLQQSPQPQLATHGALQSPSRTHAQRQAPGPQHAAATPPPRMHPHSQSPRFHQQQQQHQIHLLQLQQQQQRQLLELQEQRERQQRQQLLELQEQLRLEELERQQQQHRLQQQQMQAGVNDLMQSHLIHQRLNSGGLSPAFGDRARRVGRQSPAIMTPPIPVEVPFGQNLQYLPQNIQMQQRLLAEMAQAEFLTTMQGAGLPERDTRESREVQEMLRVEAMRKIMEAERMEEKRKRKLDKIAHMSRYNDLMTQSDKDFITRIQVSQLVTQDPYADDFYAQVYGAILRSRMGLPTSEDRVLKFGSGGGVGLGLGQKVPGRRQSAMQRMEAQVERIVNNARMREKEKTSLNNLQGALGRTAGRSYKAAPRQLLQVDSSNGSTSPTVSHSHSSSAHISKADASKAQEEGEGAAREAAKIGREALGNATDATGLIRRDPLTHREALVKLEQLYDLVLDLEQRRRDQPPPEEVEEFEKWTQECSTLIDELFDKLMVIAPLETSKPHPFISLITPIKGKKLLPRVARLLDNSRMQVILTLIVACFSQLDVVIQAPLLDTLEETREVLDLETQTQAFLSSVVQSILPVIAKAQMRLVTGLFGLLLESNNILEIARTRPGIALLTLFLSRAEVILQNVATGSDVDETPTQEELQSWNMLYNHLFELLRPQLVLLFPSVRLSMLSGVNFTSVPNADVIDQPVWQFLASLACSADETQQQALVTGLRDIVLENVTTATKGIGLESEERRRLRLANVNLFLHALGLDSSQIAV</sequence>
<dbReference type="GO" id="GO:0000290">
    <property type="term" value="P:deadenylation-dependent decapping of nuclear-transcribed mRNA"/>
    <property type="evidence" value="ECO:0007669"/>
    <property type="project" value="InterPro"/>
</dbReference>
<comment type="caution">
    <text evidence="10">The sequence shown here is derived from an EMBL/GenBank/DDBJ whole genome shotgun (WGS) entry which is preliminary data.</text>
</comment>
<feature type="coiled-coil region" evidence="7">
    <location>
        <begin position="193"/>
        <end position="251"/>
    </location>
</feature>
<evidence type="ECO:0000313" key="10">
    <source>
        <dbReference type="EMBL" id="KAJ8490232.1"/>
    </source>
</evidence>
<feature type="compositionally biased region" description="Low complexity" evidence="8">
    <location>
        <begin position="83"/>
        <end position="96"/>
    </location>
</feature>
<comment type="subcellular location">
    <subcellularLocation>
        <location evidence="2">Cytoplasm</location>
        <location evidence="2">P-body</location>
    </subcellularLocation>
    <subcellularLocation>
        <location evidence="1">Nucleus</location>
    </subcellularLocation>
</comment>
<dbReference type="EMBL" id="JAPEVG010000038">
    <property type="protein sequence ID" value="KAJ8490232.1"/>
    <property type="molecule type" value="Genomic_DNA"/>
</dbReference>
<feature type="domain" description="mRNA decay factor PAT1" evidence="9">
    <location>
        <begin position="311"/>
        <end position="637"/>
    </location>
</feature>
<feature type="region of interest" description="Disordered" evidence="8">
    <location>
        <begin position="251"/>
        <end position="306"/>
    </location>
</feature>
<name>A0AAD7XDY5_9APHY</name>
<dbReference type="AlphaFoldDB" id="A0AAD7XDY5"/>
<dbReference type="Proteomes" id="UP001215151">
    <property type="component" value="Unassembled WGS sequence"/>
</dbReference>
<feature type="region of interest" description="Disordered" evidence="8">
    <location>
        <begin position="618"/>
        <end position="658"/>
    </location>
</feature>
<feature type="region of interest" description="Disordered" evidence="8">
    <location>
        <begin position="139"/>
        <end position="183"/>
    </location>
</feature>
<feature type="compositionally biased region" description="Polar residues" evidence="8">
    <location>
        <begin position="103"/>
        <end position="118"/>
    </location>
</feature>
<comment type="similarity">
    <text evidence="3">Belongs to the PAT1 family.</text>
</comment>
<feature type="region of interest" description="Disordered" evidence="8">
    <location>
        <begin position="42"/>
        <end position="118"/>
    </location>
</feature>
<organism evidence="10 11">
    <name type="scientific">Trametes cubensis</name>
    <dbReference type="NCBI Taxonomy" id="1111947"/>
    <lineage>
        <taxon>Eukaryota</taxon>
        <taxon>Fungi</taxon>
        <taxon>Dikarya</taxon>
        <taxon>Basidiomycota</taxon>
        <taxon>Agaricomycotina</taxon>
        <taxon>Agaricomycetes</taxon>
        <taxon>Polyporales</taxon>
        <taxon>Polyporaceae</taxon>
        <taxon>Trametes</taxon>
    </lineage>
</organism>
<reference evidence="10" key="1">
    <citation type="submission" date="2022-11" db="EMBL/GenBank/DDBJ databases">
        <title>Genome Sequence of Cubamyces cubensis.</title>
        <authorList>
            <person name="Buettner E."/>
        </authorList>
    </citation>
    <scope>NUCLEOTIDE SEQUENCE</scope>
    <source>
        <strain evidence="10">MPL-01</strain>
    </source>
</reference>
<gene>
    <name evidence="10" type="ORF">ONZ51_g2445</name>
</gene>
<keyword evidence="7" id="KW-0175">Coiled coil</keyword>
<keyword evidence="11" id="KW-1185">Reference proteome</keyword>
<dbReference type="Pfam" id="PF09770">
    <property type="entry name" value="PAT1"/>
    <property type="match status" value="2"/>
</dbReference>
<proteinExistence type="inferred from homology"/>
<evidence type="ECO:0000256" key="2">
    <source>
        <dbReference type="ARBA" id="ARBA00004201"/>
    </source>
</evidence>
<feature type="compositionally biased region" description="Basic and acidic residues" evidence="8">
    <location>
        <begin position="640"/>
        <end position="658"/>
    </location>
</feature>
<evidence type="ECO:0000259" key="9">
    <source>
        <dbReference type="Pfam" id="PF09770"/>
    </source>
</evidence>
<dbReference type="GO" id="GO:0003723">
    <property type="term" value="F:RNA binding"/>
    <property type="evidence" value="ECO:0007669"/>
    <property type="project" value="UniProtKB-KW"/>
</dbReference>
<evidence type="ECO:0000256" key="3">
    <source>
        <dbReference type="ARBA" id="ARBA00009138"/>
    </source>
</evidence>
<feature type="compositionally biased region" description="Polar residues" evidence="8">
    <location>
        <begin position="164"/>
        <end position="181"/>
    </location>
</feature>
<feature type="compositionally biased region" description="Low complexity" evidence="8">
    <location>
        <begin position="624"/>
        <end position="639"/>
    </location>
</feature>
<evidence type="ECO:0000256" key="5">
    <source>
        <dbReference type="ARBA" id="ARBA00022884"/>
    </source>
</evidence>
<feature type="coiled-coil region" evidence="7">
    <location>
        <begin position="308"/>
        <end position="363"/>
    </location>
</feature>
<feature type="domain" description="mRNA decay factor PAT1" evidence="9">
    <location>
        <begin position="681"/>
        <end position="1001"/>
    </location>
</feature>
<evidence type="ECO:0000256" key="1">
    <source>
        <dbReference type="ARBA" id="ARBA00004123"/>
    </source>
</evidence>
<protein>
    <recommendedName>
        <fullName evidence="9">mRNA decay factor PAT1 domain-containing protein</fullName>
    </recommendedName>
</protein>
<evidence type="ECO:0000256" key="4">
    <source>
        <dbReference type="ARBA" id="ARBA00022490"/>
    </source>
</evidence>
<evidence type="ECO:0000313" key="11">
    <source>
        <dbReference type="Proteomes" id="UP001215151"/>
    </source>
</evidence>
<keyword evidence="6" id="KW-0539">Nucleus</keyword>
<dbReference type="GO" id="GO:0033962">
    <property type="term" value="P:P-body assembly"/>
    <property type="evidence" value="ECO:0007669"/>
    <property type="project" value="TreeGrafter"/>
</dbReference>
<keyword evidence="5" id="KW-0694">RNA-binding</keyword>
<dbReference type="GO" id="GO:0000932">
    <property type="term" value="C:P-body"/>
    <property type="evidence" value="ECO:0007669"/>
    <property type="project" value="UniProtKB-SubCell"/>
</dbReference>
<keyword evidence="4" id="KW-0963">Cytoplasm</keyword>
<evidence type="ECO:0000256" key="8">
    <source>
        <dbReference type="SAM" id="MobiDB-lite"/>
    </source>
</evidence>
<dbReference type="GO" id="GO:0005634">
    <property type="term" value="C:nucleus"/>
    <property type="evidence" value="ECO:0007669"/>
    <property type="project" value="UniProtKB-SubCell"/>
</dbReference>